<feature type="signal peptide" evidence="7">
    <location>
        <begin position="1"/>
        <end position="20"/>
    </location>
</feature>
<dbReference type="InterPro" id="IPR012556">
    <property type="entry name" value="Entericidin"/>
</dbReference>
<evidence type="ECO:0000256" key="6">
    <source>
        <dbReference type="ARBA" id="ARBA00023288"/>
    </source>
</evidence>
<evidence type="ECO:0000256" key="5">
    <source>
        <dbReference type="ARBA" id="ARBA00023139"/>
    </source>
</evidence>
<keyword evidence="2" id="KW-1003">Cell membrane</keyword>
<comment type="similarity">
    <text evidence="1">Belongs to the EcnA/EcnB lipoprotein family.</text>
</comment>
<evidence type="ECO:0000313" key="8">
    <source>
        <dbReference type="EMBL" id="MFC0203410.1"/>
    </source>
</evidence>
<sequence length="43" mass="4245">MVKKLVLALVAGGIVFSASACNTVKGAGRDVQSVGQAGQDAIN</sequence>
<proteinExistence type="inferred from homology"/>
<reference evidence="8 9" key="1">
    <citation type="submission" date="2024-09" db="EMBL/GenBank/DDBJ databases">
        <authorList>
            <person name="Sun Q."/>
            <person name="Mori K."/>
        </authorList>
    </citation>
    <scope>NUCLEOTIDE SEQUENCE [LARGE SCALE GENOMIC DNA]</scope>
    <source>
        <strain evidence="8 9">CCM 7706</strain>
    </source>
</reference>
<evidence type="ECO:0000256" key="2">
    <source>
        <dbReference type="ARBA" id="ARBA00022475"/>
    </source>
</evidence>
<dbReference type="RefSeq" id="WP_379486168.1">
    <property type="nucleotide sequence ID" value="NZ_JBHLWK010000006.1"/>
</dbReference>
<dbReference type="Proteomes" id="UP001589798">
    <property type="component" value="Unassembled WGS sequence"/>
</dbReference>
<gene>
    <name evidence="8" type="ORF">ACFFJC_03890</name>
</gene>
<evidence type="ECO:0000313" key="9">
    <source>
        <dbReference type="Proteomes" id="UP001589798"/>
    </source>
</evidence>
<keyword evidence="5" id="KW-0564">Palmitate</keyword>
<evidence type="ECO:0000256" key="7">
    <source>
        <dbReference type="SAM" id="SignalP"/>
    </source>
</evidence>
<keyword evidence="4" id="KW-0472">Membrane</keyword>
<accession>A0ABV6CRQ2</accession>
<comment type="caution">
    <text evidence="8">The sequence shown here is derived from an EMBL/GenBank/DDBJ whole genome shotgun (WGS) entry which is preliminary data.</text>
</comment>
<dbReference type="EMBL" id="JBHLWK010000006">
    <property type="protein sequence ID" value="MFC0203410.1"/>
    <property type="molecule type" value="Genomic_DNA"/>
</dbReference>
<evidence type="ECO:0000256" key="4">
    <source>
        <dbReference type="ARBA" id="ARBA00023136"/>
    </source>
</evidence>
<dbReference type="PROSITE" id="PS51257">
    <property type="entry name" value="PROKAR_LIPOPROTEIN"/>
    <property type="match status" value="1"/>
</dbReference>
<organism evidence="8 9">
    <name type="scientific">Novosphingobium soli</name>
    <dbReference type="NCBI Taxonomy" id="574956"/>
    <lineage>
        <taxon>Bacteria</taxon>
        <taxon>Pseudomonadati</taxon>
        <taxon>Pseudomonadota</taxon>
        <taxon>Alphaproteobacteria</taxon>
        <taxon>Sphingomonadales</taxon>
        <taxon>Sphingomonadaceae</taxon>
        <taxon>Novosphingobium</taxon>
    </lineage>
</organism>
<keyword evidence="9" id="KW-1185">Reference proteome</keyword>
<dbReference type="Pfam" id="PF08085">
    <property type="entry name" value="Entericidin"/>
    <property type="match status" value="1"/>
</dbReference>
<feature type="chain" id="PRO_5046672800" evidence="7">
    <location>
        <begin position="21"/>
        <end position="43"/>
    </location>
</feature>
<name>A0ABV6CRQ2_9SPHN</name>
<keyword evidence="3 7" id="KW-0732">Signal</keyword>
<evidence type="ECO:0000256" key="3">
    <source>
        <dbReference type="ARBA" id="ARBA00022729"/>
    </source>
</evidence>
<keyword evidence="6 8" id="KW-0449">Lipoprotein</keyword>
<protein>
    <submittedName>
        <fullName evidence="8">Entericidin A/B family lipoprotein</fullName>
    </submittedName>
</protein>
<evidence type="ECO:0000256" key="1">
    <source>
        <dbReference type="ARBA" id="ARBA00010296"/>
    </source>
</evidence>